<dbReference type="EMBL" id="MT144449">
    <property type="protein sequence ID" value="QJA53763.1"/>
    <property type="molecule type" value="Genomic_DNA"/>
</dbReference>
<dbReference type="EMBL" id="MT142805">
    <property type="protein sequence ID" value="QJA88817.1"/>
    <property type="molecule type" value="Genomic_DNA"/>
</dbReference>
<protein>
    <submittedName>
        <fullName evidence="1">Uncharacterized protein</fullName>
    </submittedName>
</protein>
<evidence type="ECO:0000313" key="1">
    <source>
        <dbReference type="EMBL" id="QJA53763.1"/>
    </source>
</evidence>
<reference evidence="1" key="1">
    <citation type="submission" date="2020-03" db="EMBL/GenBank/DDBJ databases">
        <title>The deep terrestrial virosphere.</title>
        <authorList>
            <person name="Holmfeldt K."/>
            <person name="Nilsson E."/>
            <person name="Simone D."/>
            <person name="Lopez-Fernandez M."/>
            <person name="Wu X."/>
            <person name="de Brujin I."/>
            <person name="Lundin D."/>
            <person name="Andersson A."/>
            <person name="Bertilsson S."/>
            <person name="Dopson M."/>
        </authorList>
    </citation>
    <scope>NUCLEOTIDE SEQUENCE</scope>
    <source>
        <strain evidence="2">MM415A04172</strain>
        <strain evidence="3">MM415B02682</strain>
        <strain evidence="1">TM448A03947</strain>
    </source>
</reference>
<evidence type="ECO:0000313" key="3">
    <source>
        <dbReference type="EMBL" id="QJA88817.1"/>
    </source>
</evidence>
<proteinExistence type="predicted"/>
<gene>
    <name evidence="2" type="ORF">MM415A04172_0005</name>
    <name evidence="3" type="ORF">MM415B02682_0015</name>
    <name evidence="1" type="ORF">TM448A03947_0003</name>
</gene>
<accession>A0A6H2A0Q0</accession>
<name>A0A6H2A0Q0_9ZZZZ</name>
<sequence length="62" mass="7426">MTKQSNDRLWQDVLAEVRKTLKPRVNKHLTSKEVVNREVRKIKIYEIRLSPTVIRRRTVKIG</sequence>
<dbReference type="AlphaFoldDB" id="A0A6H2A0Q0"/>
<organism evidence="1">
    <name type="scientific">viral metagenome</name>
    <dbReference type="NCBI Taxonomy" id="1070528"/>
    <lineage>
        <taxon>unclassified sequences</taxon>
        <taxon>metagenomes</taxon>
        <taxon>organismal metagenomes</taxon>
    </lineage>
</organism>
<dbReference type="EMBL" id="MT141746">
    <property type="protein sequence ID" value="QJA69899.1"/>
    <property type="molecule type" value="Genomic_DNA"/>
</dbReference>
<evidence type="ECO:0000313" key="2">
    <source>
        <dbReference type="EMBL" id="QJA69899.1"/>
    </source>
</evidence>